<gene>
    <name evidence="1" type="ORF">AREALGSMS7_04311</name>
</gene>
<sequence>MTIFFCITSLAQSKIEGFIYDGMSDVPLPYCTIRIYGSQAHSTITNEDGKFAVDSIYSSDSIEVRHLGFKTIKTVVSYFEKESKLQLEMDVSVLDEVVLTASQNEVYPYKLLERIIEVYRNSKNTTVSKAFLTMISSTRNIPIEHVEGFYNSEQSLANGILDLKVKSGRFGQNRAFPFYSLDNTKILSDFQLFGTSKQILPDYPGNLTYNAIQRIYDVKIDDCVECSQGEVSISFSPKVANGRLFYGNMLIDHQLLIIKKIELWAVDPITNALASINKDVELTPREIRLNIVFNPIDPEKIQYLELHFQMGYRSKNISEIIDSRTFLYFFDYDTFFEDPYFTKTIHFNNDYDKMIALQASDDFWESNYQFPKSINENKSMDFMKKNGFLINFNNYIPLDDLKYTRPTVLSWQQGRRLNWEHLHRLTTEEYESDTMGYNRGLNLSTGKAYDTPFQHLQTKASRNDKDNINICYMVDSYIGENGITKIVSRTLLDIDSSQFSHERTKNKLVYFNIIFDIYEVYRQLAASRIMENTTFEEAKLIYDEMYKAALTEVEKMEKETRNDSDYEGLVKWNNRIKAKLNIDNLASIK</sequence>
<evidence type="ECO:0000313" key="2">
    <source>
        <dbReference type="Proteomes" id="UP000204551"/>
    </source>
</evidence>
<dbReference type="KEGG" id="aalg:AREALGSMS7_04311"/>
<evidence type="ECO:0000313" key="1">
    <source>
        <dbReference type="EMBL" id="ASO07713.1"/>
    </source>
</evidence>
<dbReference type="eggNOG" id="COG1629">
    <property type="taxonomic scope" value="Bacteria"/>
</dbReference>
<proteinExistence type="predicted"/>
<protein>
    <submittedName>
        <fullName evidence="1">CarboxypepD_reg-like domain protein</fullName>
    </submittedName>
</protein>
<dbReference type="SUPFAM" id="SSF49464">
    <property type="entry name" value="Carboxypeptidase regulatory domain-like"/>
    <property type="match status" value="1"/>
</dbReference>
<dbReference type="InterPro" id="IPR008969">
    <property type="entry name" value="CarboxyPept-like_regulatory"/>
</dbReference>
<organism evidence="1 2">
    <name type="scientific">Arenibacter algicola</name>
    <dbReference type="NCBI Taxonomy" id="616991"/>
    <lineage>
        <taxon>Bacteria</taxon>
        <taxon>Pseudomonadati</taxon>
        <taxon>Bacteroidota</taxon>
        <taxon>Flavobacteriia</taxon>
        <taxon>Flavobacteriales</taxon>
        <taxon>Flavobacteriaceae</taxon>
        <taxon>Arenibacter</taxon>
    </lineage>
</organism>
<dbReference type="Proteomes" id="UP000204551">
    <property type="component" value="Chromosome"/>
</dbReference>
<accession>A0A221V2F5</accession>
<dbReference type="AlphaFoldDB" id="A0A221V2F5"/>
<dbReference type="STRING" id="616991.GCA_000733925_02496"/>
<name>A0A221V2F5_9FLAO</name>
<dbReference type="EMBL" id="CP022515">
    <property type="protein sequence ID" value="ASO07713.1"/>
    <property type="molecule type" value="Genomic_DNA"/>
</dbReference>
<reference evidence="1 2" key="1">
    <citation type="submission" date="2017-07" db="EMBL/GenBank/DDBJ databases">
        <title>Genome Sequence of Arenibacter algicola Strain SMS7 Isolated from a culture of the Diatom Skeletonema marinoi.</title>
        <authorList>
            <person name="Topel M."/>
            <person name="Pinder M.I.M."/>
            <person name="Johansson O.N."/>
            <person name="Kourtchenko O."/>
            <person name="Godhe A."/>
            <person name="Clarke A.K."/>
        </authorList>
    </citation>
    <scope>NUCLEOTIDE SEQUENCE [LARGE SCALE GENOMIC DNA]</scope>
    <source>
        <strain evidence="1 2">SMS7</strain>
    </source>
</reference>
<dbReference type="Pfam" id="PF13715">
    <property type="entry name" value="CarbopepD_reg_2"/>
    <property type="match status" value="1"/>
</dbReference>